<feature type="signal peptide" evidence="1">
    <location>
        <begin position="1"/>
        <end position="21"/>
    </location>
</feature>
<dbReference type="RefSeq" id="WP_380716048.1">
    <property type="nucleotide sequence ID" value="NZ_JBHSGI010000002.1"/>
</dbReference>
<dbReference type="Pfam" id="PF11412">
    <property type="entry name" value="DsbD_N"/>
    <property type="match status" value="1"/>
</dbReference>
<reference evidence="4" key="1">
    <citation type="journal article" date="2019" name="Int. J. Syst. Evol. Microbiol.">
        <title>The Global Catalogue of Microorganisms (GCM) 10K type strain sequencing project: providing services to taxonomists for standard genome sequencing and annotation.</title>
        <authorList>
            <consortium name="The Broad Institute Genomics Platform"/>
            <consortium name="The Broad Institute Genome Sequencing Center for Infectious Disease"/>
            <person name="Wu L."/>
            <person name="Ma J."/>
        </authorList>
    </citation>
    <scope>NUCLEOTIDE SEQUENCE [LARGE SCALE GENOMIC DNA]</scope>
    <source>
        <strain evidence="4">CGMCC 4.7283</strain>
    </source>
</reference>
<feature type="domain" description="Thiol:disulfide interchange protein DsbD N-terminal" evidence="2">
    <location>
        <begin position="46"/>
        <end position="145"/>
    </location>
</feature>
<dbReference type="InterPro" id="IPR028250">
    <property type="entry name" value="DsbDN"/>
</dbReference>
<keyword evidence="1" id="KW-0732">Signal</keyword>
<comment type="caution">
    <text evidence="3">The sequence shown here is derived from an EMBL/GenBank/DDBJ whole genome shotgun (WGS) entry which is preliminary data.</text>
</comment>
<dbReference type="EMBL" id="JBHSGI010000002">
    <property type="protein sequence ID" value="MFC4667813.1"/>
    <property type="molecule type" value="Genomic_DNA"/>
</dbReference>
<evidence type="ECO:0000313" key="3">
    <source>
        <dbReference type="EMBL" id="MFC4667813.1"/>
    </source>
</evidence>
<organism evidence="3 4">
    <name type="scientific">Seohaeicola nanhaiensis</name>
    <dbReference type="NCBI Taxonomy" id="1387282"/>
    <lineage>
        <taxon>Bacteria</taxon>
        <taxon>Pseudomonadati</taxon>
        <taxon>Pseudomonadota</taxon>
        <taxon>Alphaproteobacteria</taxon>
        <taxon>Rhodobacterales</taxon>
        <taxon>Roseobacteraceae</taxon>
        <taxon>Seohaeicola</taxon>
    </lineage>
</organism>
<evidence type="ECO:0000313" key="4">
    <source>
        <dbReference type="Proteomes" id="UP001595973"/>
    </source>
</evidence>
<dbReference type="Proteomes" id="UP001595973">
    <property type="component" value="Unassembled WGS sequence"/>
</dbReference>
<keyword evidence="4" id="KW-1185">Reference proteome</keyword>
<evidence type="ECO:0000259" key="2">
    <source>
        <dbReference type="Pfam" id="PF11412"/>
    </source>
</evidence>
<evidence type="ECO:0000256" key="1">
    <source>
        <dbReference type="SAM" id="SignalP"/>
    </source>
</evidence>
<sequence>MKTPAALVMFLAALIGGGPLAAQSIQREVVQLDMLDGGMTPRGTYLAAFRLTLADGWKTYWRAPGDAGIPPEVVWSGAENIGSVAMAWPTPHVFEQAGYRSIGYTRQVVLPVEITPRRDGGPLRLRGTLELGVCSDVCVPASLHFDHVADLDARPNPAIAAALANQPYTAAEAKVKAARCRLRPSADGLHLTATLDMPSAGAPETVVIEPGAPAVWASETEARREGGALVAEADLVQADGKPFALDRSAVRITVLGSRHAVDIRGCAAD</sequence>
<accession>A0ABV9KCU6</accession>
<proteinExistence type="predicted"/>
<feature type="chain" id="PRO_5045259608" evidence="1">
    <location>
        <begin position="22"/>
        <end position="269"/>
    </location>
</feature>
<name>A0ABV9KCU6_9RHOB</name>
<protein>
    <submittedName>
        <fullName evidence="3">Protein-disulfide reductase DsbD domain-containing protein</fullName>
    </submittedName>
</protein>
<gene>
    <name evidence="3" type="ORF">ACFO5X_04545</name>
</gene>